<organism evidence="9 10">
    <name type="scientific">Luedemannella flava</name>
    <dbReference type="NCBI Taxonomy" id="349316"/>
    <lineage>
        <taxon>Bacteria</taxon>
        <taxon>Bacillati</taxon>
        <taxon>Actinomycetota</taxon>
        <taxon>Actinomycetes</taxon>
        <taxon>Micromonosporales</taxon>
        <taxon>Micromonosporaceae</taxon>
        <taxon>Luedemannella</taxon>
    </lineage>
</organism>
<dbReference type="InterPro" id="IPR004869">
    <property type="entry name" value="MMPL_dom"/>
</dbReference>
<reference evidence="9 10" key="1">
    <citation type="journal article" date="2019" name="Int. J. Syst. Evol. Microbiol.">
        <title>The Global Catalogue of Microorganisms (GCM) 10K type strain sequencing project: providing services to taxonomists for standard genome sequencing and annotation.</title>
        <authorList>
            <consortium name="The Broad Institute Genomics Platform"/>
            <consortium name="The Broad Institute Genome Sequencing Center for Infectious Disease"/>
            <person name="Wu L."/>
            <person name="Ma J."/>
        </authorList>
    </citation>
    <scope>NUCLEOTIDE SEQUENCE [LARGE SCALE GENOMIC DNA]</scope>
    <source>
        <strain evidence="9 10">JCM 13250</strain>
    </source>
</reference>
<feature type="transmembrane region" description="Helical" evidence="7">
    <location>
        <begin position="280"/>
        <end position="301"/>
    </location>
</feature>
<feature type="transmembrane region" description="Helical" evidence="7">
    <location>
        <begin position="227"/>
        <end position="251"/>
    </location>
</feature>
<dbReference type="RefSeq" id="WP_344135350.1">
    <property type="nucleotide sequence ID" value="NZ_BAAALT010000151.1"/>
</dbReference>
<dbReference type="Proteomes" id="UP001500218">
    <property type="component" value="Unassembled WGS sequence"/>
</dbReference>
<evidence type="ECO:0000259" key="8">
    <source>
        <dbReference type="PROSITE" id="PS50156"/>
    </source>
</evidence>
<accession>A0ABN2MBB7</accession>
<evidence type="ECO:0000256" key="2">
    <source>
        <dbReference type="ARBA" id="ARBA00010157"/>
    </source>
</evidence>
<dbReference type="PANTHER" id="PTHR33406">
    <property type="entry name" value="MEMBRANE PROTEIN MJ1562-RELATED"/>
    <property type="match status" value="1"/>
</dbReference>
<dbReference type="EMBL" id="BAAALT010000151">
    <property type="protein sequence ID" value="GAA1818090.1"/>
    <property type="molecule type" value="Genomic_DNA"/>
</dbReference>
<keyword evidence="4 7" id="KW-0812">Transmembrane</keyword>
<feature type="transmembrane region" description="Helical" evidence="7">
    <location>
        <begin position="531"/>
        <end position="550"/>
    </location>
</feature>
<feature type="transmembrane region" description="Helical" evidence="7">
    <location>
        <begin position="366"/>
        <end position="388"/>
    </location>
</feature>
<name>A0ABN2MBB7_9ACTN</name>
<feature type="transmembrane region" description="Helical" evidence="7">
    <location>
        <begin position="201"/>
        <end position="221"/>
    </location>
</feature>
<feature type="transmembrane region" description="Helical" evidence="7">
    <location>
        <begin position="307"/>
        <end position="331"/>
    </location>
</feature>
<evidence type="ECO:0000256" key="6">
    <source>
        <dbReference type="ARBA" id="ARBA00023136"/>
    </source>
</evidence>
<comment type="subcellular location">
    <subcellularLocation>
        <location evidence="1">Cell membrane</location>
        <topology evidence="1">Multi-pass membrane protein</topology>
    </subcellularLocation>
</comment>
<dbReference type="InterPro" id="IPR000731">
    <property type="entry name" value="SSD"/>
</dbReference>
<feature type="domain" description="SSD" evidence="8">
    <location>
        <begin position="185"/>
        <end position="330"/>
    </location>
</feature>
<sequence length="721" mass="74207">MFERYGFFVARNAKLLLIISALAFAAAAVVGLGAFGKLQNGGFEDPTAESARAQRLIDDNFGGATNLVLLLHAKDGTVDDPATAAAATALATGLAAEANVSGVVSYWQTKAPAMRSTDGRDAIITAHVAGDDTQIVANTEKILDEYGADQPAFTVRAAGLAAVNVDVRSEVGTSLALAEGIAVPLTLLLLIIAFRSAVAALLPLAIGGLAIIGTFAELYVLGSITDVSIFAINLTTAMGLGLAIDYALLLVSRFREQLAANPDDVTGAVVRTVATAGRTIVFSAAAVAAALAALLVFPMFFLRSFAYAGVGVVVISAVAALVVVPALLTVLGPRVNKGKLPWARADRGPSSPWWGRLASAVMRRPVLAGLPVLIALFVAASPLLGVRFGTPDEGVLPPGADSRVVAETLRTNFAGNGTSAIDVVTTGPVAEAAWADYATSLSRLDGVTAVQTAAGTFADGSAGPAAPNAGGLTSASAQRLRVLTDLEPKSDAAQELVRDVRALPGPAGASHLVGGVDAQLVDSKAGIGGRLPWALGLIVATTFVLLFLFTGSIVQPLRALVLGGLSMSATLGVMTWIFQDGHLADLLGFTPRPMDTSMTVLLFCIAFGLSMDYELFLTSRIKELHEQGAPTATAVSEGLARTGRIVTTAAGLLAVSFFAFGTSSVSFLQLFGLGTGLAILLDATLIRGVLVPAAMALLGRTAWWAPAPLRRVYRRVAISES</sequence>
<evidence type="ECO:0000256" key="4">
    <source>
        <dbReference type="ARBA" id="ARBA00022692"/>
    </source>
</evidence>
<dbReference type="Pfam" id="PF03176">
    <property type="entry name" value="MMPL"/>
    <property type="match status" value="2"/>
</dbReference>
<comment type="similarity">
    <text evidence="2">Belongs to the resistance-nodulation-cell division (RND) (TC 2.A.6) family. MmpL subfamily.</text>
</comment>
<dbReference type="PROSITE" id="PS50156">
    <property type="entry name" value="SSD"/>
    <property type="match status" value="1"/>
</dbReference>
<comment type="caution">
    <text evidence="9">The sequence shown here is derived from an EMBL/GenBank/DDBJ whole genome shotgun (WGS) entry which is preliminary data.</text>
</comment>
<evidence type="ECO:0000256" key="7">
    <source>
        <dbReference type="SAM" id="Phobius"/>
    </source>
</evidence>
<feature type="transmembrane region" description="Helical" evidence="7">
    <location>
        <begin position="598"/>
        <end position="617"/>
    </location>
</feature>
<evidence type="ECO:0000313" key="10">
    <source>
        <dbReference type="Proteomes" id="UP001500218"/>
    </source>
</evidence>
<evidence type="ECO:0000313" key="9">
    <source>
        <dbReference type="EMBL" id="GAA1818090.1"/>
    </source>
</evidence>
<feature type="transmembrane region" description="Helical" evidence="7">
    <location>
        <begin position="557"/>
        <end position="578"/>
    </location>
</feature>
<dbReference type="PANTHER" id="PTHR33406:SF11">
    <property type="entry name" value="MEMBRANE PROTEIN SCO6666-RELATED"/>
    <property type="match status" value="1"/>
</dbReference>
<dbReference type="Gene3D" id="1.20.1640.10">
    <property type="entry name" value="Multidrug efflux transporter AcrB transmembrane domain"/>
    <property type="match status" value="2"/>
</dbReference>
<dbReference type="InterPro" id="IPR050545">
    <property type="entry name" value="Mycobact_MmpL"/>
</dbReference>
<protein>
    <submittedName>
        <fullName evidence="9">MMPL family transporter</fullName>
    </submittedName>
</protein>
<keyword evidence="3" id="KW-1003">Cell membrane</keyword>
<dbReference type="SUPFAM" id="SSF82866">
    <property type="entry name" value="Multidrug efflux transporter AcrB transmembrane domain"/>
    <property type="match status" value="2"/>
</dbReference>
<evidence type="ECO:0000256" key="5">
    <source>
        <dbReference type="ARBA" id="ARBA00022989"/>
    </source>
</evidence>
<feature type="transmembrane region" description="Helical" evidence="7">
    <location>
        <begin position="175"/>
        <end position="194"/>
    </location>
</feature>
<keyword evidence="5 7" id="KW-1133">Transmembrane helix</keyword>
<gene>
    <name evidence="9" type="ORF">GCM10009682_43580</name>
</gene>
<feature type="transmembrane region" description="Helical" evidence="7">
    <location>
        <begin position="649"/>
        <end position="673"/>
    </location>
</feature>
<proteinExistence type="inferred from homology"/>
<keyword evidence="6 7" id="KW-0472">Membrane</keyword>
<evidence type="ECO:0000256" key="3">
    <source>
        <dbReference type="ARBA" id="ARBA00022475"/>
    </source>
</evidence>
<feature type="transmembrane region" description="Helical" evidence="7">
    <location>
        <begin position="685"/>
        <end position="705"/>
    </location>
</feature>
<keyword evidence="10" id="KW-1185">Reference proteome</keyword>
<evidence type="ECO:0000256" key="1">
    <source>
        <dbReference type="ARBA" id="ARBA00004651"/>
    </source>
</evidence>